<feature type="transmembrane region" description="Helical" evidence="6">
    <location>
        <begin position="12"/>
        <end position="31"/>
    </location>
</feature>
<dbReference type="PANTHER" id="PTHR24119:SF0">
    <property type="entry name" value="ACYL-COA-BINDING DOMAIN-CONTAINING PROTEIN 6"/>
    <property type="match status" value="1"/>
</dbReference>
<dbReference type="InParanoid" id="A0A251U5K6"/>
<dbReference type="InterPro" id="IPR035984">
    <property type="entry name" value="Acyl-CoA-binding_sf"/>
</dbReference>
<evidence type="ECO:0000256" key="3">
    <source>
        <dbReference type="ARBA" id="ARBA00023043"/>
    </source>
</evidence>
<evidence type="ECO:0000259" key="7">
    <source>
        <dbReference type="PROSITE" id="PS51228"/>
    </source>
</evidence>
<evidence type="ECO:0000313" key="9">
    <source>
        <dbReference type="EMBL" id="OTG18628.1"/>
    </source>
</evidence>
<feature type="region of interest" description="Disordered" evidence="5">
    <location>
        <begin position="44"/>
        <end position="82"/>
    </location>
</feature>
<dbReference type="Gramene" id="mRNA:HanXRQr2_Chr08g0339701">
    <property type="protein sequence ID" value="mRNA:HanXRQr2_Chr08g0339701"/>
    <property type="gene ID" value="HanXRQr2_Chr08g0339701"/>
</dbReference>
<dbReference type="PANTHER" id="PTHR24119">
    <property type="entry name" value="ACYL-COA-BINDING DOMAIN-CONTAINING PROTEIN 6"/>
    <property type="match status" value="1"/>
</dbReference>
<feature type="region of interest" description="Disordered" evidence="5">
    <location>
        <begin position="289"/>
        <end position="329"/>
    </location>
</feature>
<dbReference type="GO" id="GO:0000062">
    <property type="term" value="F:fatty-acyl-CoA binding"/>
    <property type="evidence" value="ECO:0000318"/>
    <property type="project" value="GO_Central"/>
</dbReference>
<dbReference type="InterPro" id="IPR000582">
    <property type="entry name" value="Acyl-CoA-binding_protein"/>
</dbReference>
<dbReference type="SUPFAM" id="SSF48403">
    <property type="entry name" value="Ankyrin repeat"/>
    <property type="match status" value="1"/>
</dbReference>
<dbReference type="GO" id="GO:0006631">
    <property type="term" value="P:fatty acid metabolic process"/>
    <property type="evidence" value="ECO:0000318"/>
    <property type="project" value="GO_Central"/>
</dbReference>
<evidence type="ECO:0000256" key="5">
    <source>
        <dbReference type="SAM" id="MobiDB-lite"/>
    </source>
</evidence>
<dbReference type="EMBL" id="MNCJ02000323">
    <property type="protein sequence ID" value="KAF5795439.1"/>
    <property type="molecule type" value="Genomic_DNA"/>
</dbReference>
<dbReference type="EMBL" id="CM007897">
    <property type="protein sequence ID" value="OTG18628.1"/>
    <property type="molecule type" value="Genomic_DNA"/>
</dbReference>
<keyword evidence="6" id="KW-0472">Membrane</keyword>
<dbReference type="STRING" id="4232.A0A251U5K6"/>
<dbReference type="Gene3D" id="1.25.40.20">
    <property type="entry name" value="Ankyrin repeat-containing domain"/>
    <property type="match status" value="1"/>
</dbReference>
<proteinExistence type="inferred from homology"/>
<reference evidence="9" key="2">
    <citation type="submission" date="2017-02" db="EMBL/GenBank/DDBJ databases">
        <title>Sunflower complete genome.</title>
        <authorList>
            <person name="Langlade N."/>
            <person name="Munos S."/>
        </authorList>
    </citation>
    <scope>NUCLEOTIDE SEQUENCE [LARGE SCALE GENOMIC DNA]</scope>
    <source>
        <tissue evidence="9">Leaves</tissue>
    </source>
</reference>
<keyword evidence="3" id="KW-0040">ANK repeat</keyword>
<dbReference type="PRINTS" id="PR00689">
    <property type="entry name" value="ACOABINDINGP"/>
</dbReference>
<reference evidence="8 10" key="1">
    <citation type="journal article" date="2017" name="Nature">
        <title>The sunflower genome provides insights into oil metabolism, flowering and Asterid evolution.</title>
        <authorList>
            <person name="Badouin H."/>
            <person name="Gouzy J."/>
            <person name="Grassa C.J."/>
            <person name="Murat F."/>
            <person name="Staton S.E."/>
            <person name="Cottret L."/>
            <person name="Lelandais-Briere C."/>
            <person name="Owens G.L."/>
            <person name="Carrere S."/>
            <person name="Mayjonade B."/>
            <person name="Legrand L."/>
            <person name="Gill N."/>
            <person name="Kane N.C."/>
            <person name="Bowers J.E."/>
            <person name="Hubner S."/>
            <person name="Bellec A."/>
            <person name="Berard A."/>
            <person name="Berges H."/>
            <person name="Blanchet N."/>
            <person name="Boniface M.C."/>
            <person name="Brunel D."/>
            <person name="Catrice O."/>
            <person name="Chaidir N."/>
            <person name="Claudel C."/>
            <person name="Donnadieu C."/>
            <person name="Faraut T."/>
            <person name="Fievet G."/>
            <person name="Helmstetter N."/>
            <person name="King M."/>
            <person name="Knapp S.J."/>
            <person name="Lai Z."/>
            <person name="Le Paslier M.C."/>
            <person name="Lippi Y."/>
            <person name="Lorenzon L."/>
            <person name="Mandel J.R."/>
            <person name="Marage G."/>
            <person name="Marchand G."/>
            <person name="Marquand E."/>
            <person name="Bret-Mestries E."/>
            <person name="Morien E."/>
            <person name="Nambeesan S."/>
            <person name="Nguyen T."/>
            <person name="Pegot-Espagnet P."/>
            <person name="Pouilly N."/>
            <person name="Raftis F."/>
            <person name="Sallet E."/>
            <person name="Schiex T."/>
            <person name="Thomas J."/>
            <person name="Vandecasteele C."/>
            <person name="Vares D."/>
            <person name="Vear F."/>
            <person name="Vautrin S."/>
            <person name="Crespi M."/>
            <person name="Mangin B."/>
            <person name="Burke J.M."/>
            <person name="Salse J."/>
            <person name="Munos S."/>
            <person name="Vincourt P."/>
            <person name="Rieseberg L.H."/>
            <person name="Langlade N.B."/>
        </authorList>
    </citation>
    <scope>NUCLEOTIDE SEQUENCE [LARGE SCALE GENOMIC DNA]</scope>
    <source>
        <strain evidence="10">cv. SF193</strain>
        <tissue evidence="8">Leaves</tissue>
    </source>
</reference>
<organism evidence="9 10">
    <name type="scientific">Helianthus annuus</name>
    <name type="common">Common sunflower</name>
    <dbReference type="NCBI Taxonomy" id="4232"/>
    <lineage>
        <taxon>Eukaryota</taxon>
        <taxon>Viridiplantae</taxon>
        <taxon>Streptophyta</taxon>
        <taxon>Embryophyta</taxon>
        <taxon>Tracheophyta</taxon>
        <taxon>Spermatophyta</taxon>
        <taxon>Magnoliopsida</taxon>
        <taxon>eudicotyledons</taxon>
        <taxon>Gunneridae</taxon>
        <taxon>Pentapetalae</taxon>
        <taxon>asterids</taxon>
        <taxon>campanulids</taxon>
        <taxon>Asterales</taxon>
        <taxon>Asteraceae</taxon>
        <taxon>Asteroideae</taxon>
        <taxon>Heliantheae alliance</taxon>
        <taxon>Heliantheae</taxon>
        <taxon>Helianthus</taxon>
    </lineage>
</organism>
<dbReference type="InterPro" id="IPR036770">
    <property type="entry name" value="Ankyrin_rpt-contain_sf"/>
</dbReference>
<gene>
    <name evidence="9" type="ORF">HannXRQ_Chr08g0225131</name>
    <name evidence="8" type="ORF">HanXRQr2_Chr08g0339701</name>
</gene>
<feature type="compositionally biased region" description="Polar residues" evidence="5">
    <location>
        <begin position="319"/>
        <end position="329"/>
    </location>
</feature>
<evidence type="ECO:0000256" key="1">
    <source>
        <dbReference type="ARBA" id="ARBA00005567"/>
    </source>
</evidence>
<dbReference type="Proteomes" id="UP000215914">
    <property type="component" value="Chromosome 8"/>
</dbReference>
<name>A0A251U5K6_HELAN</name>
<evidence type="ECO:0000256" key="2">
    <source>
        <dbReference type="ARBA" id="ARBA00022737"/>
    </source>
</evidence>
<feature type="compositionally biased region" description="Acidic residues" evidence="5">
    <location>
        <begin position="303"/>
        <end position="313"/>
    </location>
</feature>
<keyword evidence="2" id="KW-0677">Repeat</keyword>
<comment type="similarity">
    <text evidence="1">Belongs to the ACBP family.</text>
</comment>
<dbReference type="PROSITE" id="PS51228">
    <property type="entry name" value="ACB_2"/>
    <property type="match status" value="1"/>
</dbReference>
<feature type="domain" description="ACB" evidence="7">
    <location>
        <begin position="108"/>
        <end position="198"/>
    </location>
</feature>
<feature type="compositionally biased region" description="Basic and acidic residues" evidence="5">
    <location>
        <begin position="56"/>
        <end position="74"/>
    </location>
</feature>
<keyword evidence="6" id="KW-1133">Transmembrane helix</keyword>
<dbReference type="AlphaFoldDB" id="A0A251U5K6"/>
<protein>
    <submittedName>
        <fullName evidence="8">Acyl-CoA-binding protein, ACBP</fullName>
    </submittedName>
    <submittedName>
        <fullName evidence="9">Putative FERM/acyl-CoA-binding protein, 3-helical bundle, Ankyrin repeat-containing domain protein</fullName>
    </submittedName>
</protein>
<keyword evidence="10" id="KW-1185">Reference proteome</keyword>
<evidence type="ECO:0000313" key="8">
    <source>
        <dbReference type="EMBL" id="KAF5795439.1"/>
    </source>
</evidence>
<dbReference type="InterPro" id="IPR014352">
    <property type="entry name" value="FERM/acyl-CoA-bd_prot_sf"/>
</dbReference>
<evidence type="ECO:0000313" key="10">
    <source>
        <dbReference type="Proteomes" id="UP000215914"/>
    </source>
</evidence>
<evidence type="ECO:0000256" key="4">
    <source>
        <dbReference type="ARBA" id="ARBA00023121"/>
    </source>
</evidence>
<dbReference type="Gene3D" id="1.20.80.10">
    <property type="match status" value="1"/>
</dbReference>
<dbReference type="OrthoDB" id="71307at2759"/>
<accession>A0A251U5K6</accession>
<dbReference type="SUPFAM" id="SSF47027">
    <property type="entry name" value="Acyl-CoA binding protein"/>
    <property type="match status" value="1"/>
</dbReference>
<evidence type="ECO:0000256" key="6">
    <source>
        <dbReference type="SAM" id="Phobius"/>
    </source>
</evidence>
<keyword evidence="6" id="KW-0812">Transmembrane</keyword>
<reference evidence="8" key="3">
    <citation type="submission" date="2020-06" db="EMBL/GenBank/DDBJ databases">
        <title>Helianthus annuus Genome sequencing and assembly Release 2.</title>
        <authorList>
            <person name="Gouzy J."/>
            <person name="Langlade N."/>
            <person name="Munos S."/>
        </authorList>
    </citation>
    <scope>NUCLEOTIDE SEQUENCE</scope>
    <source>
        <tissue evidence="8">Leaves</tissue>
    </source>
</reference>
<dbReference type="Pfam" id="PF00887">
    <property type="entry name" value="ACBP"/>
    <property type="match status" value="1"/>
</dbReference>
<keyword evidence="4" id="KW-0446">Lipid-binding</keyword>
<sequence>MAISDAVEFTQSVVIGLIVSFLLAKLFSIVFSSGDENLISTARNPNGTLPDVFSPENRRKLAENDKRSEAEVSKKRITGGEQEKNKTVVTGGGGDIDDDWEGVETTELDAAFCAATEFVAAIAADRSVQKVSNDLRLKLYGLYKVATDGACGVPQPSAIKITARAKWNAWHKLGAMSSEEAMKKYLEIITELYPSWADGSTFMRSGGGNNETSSKDTTPMGPDFSSFVHEEEFKLDAIHDYAKEDQKALHSAVGYDQTDVAEIISSRTADINLKEIECQSPLHHAAAVCEPDDTDVKKNAAGSDDDDDDDDDGTVYPSDLSSNWQSIQP</sequence>